<dbReference type="Proteomes" id="UP000681722">
    <property type="component" value="Unassembled WGS sequence"/>
</dbReference>
<dbReference type="EMBL" id="CAJOBC010003240">
    <property type="protein sequence ID" value="CAF3773810.1"/>
    <property type="molecule type" value="Genomic_DNA"/>
</dbReference>
<dbReference type="EMBL" id="CAJNOQ010003240">
    <property type="protein sequence ID" value="CAF1002399.1"/>
    <property type="molecule type" value="Genomic_DNA"/>
</dbReference>
<evidence type="ECO:0000313" key="2">
    <source>
        <dbReference type="EMBL" id="CAF3773810.1"/>
    </source>
</evidence>
<accession>A0A814GXR7</accession>
<dbReference type="AlphaFoldDB" id="A0A814GXR7"/>
<sequence>YNLSDGQIQCYNNCKFRQSFDEQLLLDQNCIEYINSTNCYVEITFDYKERQVQLSFGKSHTGQTNTSAAGTNAEINFIKTTRMNLSHDHRMTENNLIYTCKTYDNCEKAYAEKIFDEYIHINFNNLEEQLSSLLFDNETDLTTNNLNCWDSQCTNDELCGIHYHLPFNQANPFRTFCEPSSYSYKINQSIIILEIIEGTVYSPTRIYKCNTNSCNSEKRIRKIDEIFENYGIIKSESTETGIISEHSTHNQSLTKTVKIWPHNNCFRSKQFSIYSYIIVVFIMLTISL</sequence>
<evidence type="ECO:0000313" key="3">
    <source>
        <dbReference type="Proteomes" id="UP000663829"/>
    </source>
</evidence>
<comment type="caution">
    <text evidence="1">The sequence shown here is derived from an EMBL/GenBank/DDBJ whole genome shotgun (WGS) entry which is preliminary data.</text>
</comment>
<feature type="non-terminal residue" evidence="1">
    <location>
        <position position="1"/>
    </location>
</feature>
<proteinExistence type="predicted"/>
<gene>
    <name evidence="1" type="ORF">GPM918_LOCUS13829</name>
    <name evidence="2" type="ORF">SRO942_LOCUS13829</name>
</gene>
<keyword evidence="3" id="KW-1185">Reference proteome</keyword>
<organism evidence="1 3">
    <name type="scientific">Didymodactylos carnosus</name>
    <dbReference type="NCBI Taxonomy" id="1234261"/>
    <lineage>
        <taxon>Eukaryota</taxon>
        <taxon>Metazoa</taxon>
        <taxon>Spiralia</taxon>
        <taxon>Gnathifera</taxon>
        <taxon>Rotifera</taxon>
        <taxon>Eurotatoria</taxon>
        <taxon>Bdelloidea</taxon>
        <taxon>Philodinida</taxon>
        <taxon>Philodinidae</taxon>
        <taxon>Didymodactylos</taxon>
    </lineage>
</organism>
<evidence type="ECO:0000313" key="1">
    <source>
        <dbReference type="EMBL" id="CAF1002399.1"/>
    </source>
</evidence>
<protein>
    <submittedName>
        <fullName evidence="1">Uncharacterized protein</fullName>
    </submittedName>
</protein>
<reference evidence="1" key="1">
    <citation type="submission" date="2021-02" db="EMBL/GenBank/DDBJ databases">
        <authorList>
            <person name="Nowell W R."/>
        </authorList>
    </citation>
    <scope>NUCLEOTIDE SEQUENCE</scope>
</reference>
<dbReference type="Proteomes" id="UP000663829">
    <property type="component" value="Unassembled WGS sequence"/>
</dbReference>
<name>A0A814GXR7_9BILA</name>